<dbReference type="GO" id="GO:0090730">
    <property type="term" value="C:Las1 complex"/>
    <property type="evidence" value="ECO:0007669"/>
    <property type="project" value="InterPro"/>
</dbReference>
<name>A0A9W9W9V2_9EURO</name>
<accession>A0A9W9W9V2</accession>
<keyword evidence="3" id="KW-1185">Reference proteome</keyword>
<reference evidence="2" key="2">
    <citation type="journal article" date="2023" name="IMA Fungus">
        <title>Comparative genomic study of the Penicillium genus elucidates a diverse pangenome and 15 lateral gene transfer events.</title>
        <authorList>
            <person name="Petersen C."/>
            <person name="Sorensen T."/>
            <person name="Nielsen M.R."/>
            <person name="Sondergaard T.E."/>
            <person name="Sorensen J.L."/>
            <person name="Fitzpatrick D.A."/>
            <person name="Frisvad J.C."/>
            <person name="Nielsen K.L."/>
        </authorList>
    </citation>
    <scope>NUCLEOTIDE SEQUENCE</scope>
    <source>
        <strain evidence="2">IBT 29677</strain>
    </source>
</reference>
<gene>
    <name evidence="2" type="ORF">N7509_002673</name>
</gene>
<comment type="caution">
    <text evidence="2">The sequence shown here is derived from an EMBL/GenBank/DDBJ whole genome shotgun (WGS) entry which is preliminary data.</text>
</comment>
<protein>
    <recommendedName>
        <fullName evidence="4">Cell morphogenesis protein Las1</fullName>
    </recommendedName>
</protein>
<evidence type="ECO:0000313" key="2">
    <source>
        <dbReference type="EMBL" id="KAJ5408790.1"/>
    </source>
</evidence>
<evidence type="ECO:0000313" key="3">
    <source>
        <dbReference type="Proteomes" id="UP001147747"/>
    </source>
</evidence>
<proteinExistence type="predicted"/>
<dbReference type="GO" id="GO:0004519">
    <property type="term" value="F:endonuclease activity"/>
    <property type="evidence" value="ECO:0007669"/>
    <property type="project" value="InterPro"/>
</dbReference>
<dbReference type="EMBL" id="JAPZBU010000004">
    <property type="protein sequence ID" value="KAJ5408790.1"/>
    <property type="molecule type" value="Genomic_DNA"/>
</dbReference>
<dbReference type="GO" id="GO:0000460">
    <property type="term" value="P:maturation of 5.8S rRNA"/>
    <property type="evidence" value="ECO:0007669"/>
    <property type="project" value="TreeGrafter"/>
</dbReference>
<sequence>MAKVIFTAWKDQSQLLDVRSEFYPSASYEGPDLRSHACATVEAWKLRGNVPHHVEATALLTDAILHDDAQHNSIFSIRATYSAAFCRFVTGLVDSKVQGPRKTMFQRAVDLGLPASFVELRHEATHREPPSLVVLRKASQRSLEWLWDNYWAGIEELGDVPMIERNDTASIRSTLGDILRKFSTGSEQSQKKRKRDEDDELATQLISRCAASDEGLKLLPAVLLEESVLIDSERQLGESLNKAFKHWDPVLLKVTESSSFFFTHFAEELVNRLAFDPAIESPQNAYAEALYSWLNHISTSSIWGIYRPFFPRSYVLSVCEQCSSHWTQALSKELEKKGKATKATPITSGNSFKSKRTSSKSSMPVEANITSKLSGHGWEPLQKWDSRPFGISSIN</sequence>
<dbReference type="PANTHER" id="PTHR15002">
    <property type="entry name" value="RIBOSOMAL BIOGENESIS PROTEIN LAS1L"/>
    <property type="match status" value="1"/>
</dbReference>
<dbReference type="OrthoDB" id="515692at2759"/>
<dbReference type="Proteomes" id="UP001147747">
    <property type="component" value="Unassembled WGS sequence"/>
</dbReference>
<dbReference type="RefSeq" id="XP_056493105.1">
    <property type="nucleotide sequence ID" value="XM_056627310.1"/>
</dbReference>
<organism evidence="2 3">
    <name type="scientific">Penicillium cosmopolitanum</name>
    <dbReference type="NCBI Taxonomy" id="1131564"/>
    <lineage>
        <taxon>Eukaryota</taxon>
        <taxon>Fungi</taxon>
        <taxon>Dikarya</taxon>
        <taxon>Ascomycota</taxon>
        <taxon>Pezizomycotina</taxon>
        <taxon>Eurotiomycetes</taxon>
        <taxon>Eurotiomycetidae</taxon>
        <taxon>Eurotiales</taxon>
        <taxon>Aspergillaceae</taxon>
        <taxon>Penicillium</taxon>
    </lineage>
</organism>
<dbReference type="GeneID" id="81366290"/>
<reference evidence="2" key="1">
    <citation type="submission" date="2022-12" db="EMBL/GenBank/DDBJ databases">
        <authorList>
            <person name="Petersen C."/>
        </authorList>
    </citation>
    <scope>NUCLEOTIDE SEQUENCE</scope>
    <source>
        <strain evidence="2">IBT 29677</strain>
    </source>
</reference>
<dbReference type="GO" id="GO:0000470">
    <property type="term" value="P:maturation of LSU-rRNA"/>
    <property type="evidence" value="ECO:0007669"/>
    <property type="project" value="TreeGrafter"/>
</dbReference>
<dbReference type="PANTHER" id="PTHR15002:SF0">
    <property type="entry name" value="RIBOSOMAL BIOGENESIS PROTEIN LAS1L"/>
    <property type="match status" value="1"/>
</dbReference>
<evidence type="ECO:0000256" key="1">
    <source>
        <dbReference type="SAM" id="MobiDB-lite"/>
    </source>
</evidence>
<dbReference type="Pfam" id="PF04031">
    <property type="entry name" value="Las1"/>
    <property type="match status" value="1"/>
</dbReference>
<dbReference type="AlphaFoldDB" id="A0A9W9W9V2"/>
<dbReference type="InterPro" id="IPR007174">
    <property type="entry name" value="Las1"/>
</dbReference>
<dbReference type="GO" id="GO:0030687">
    <property type="term" value="C:preribosome, large subunit precursor"/>
    <property type="evidence" value="ECO:0007669"/>
    <property type="project" value="TreeGrafter"/>
</dbReference>
<evidence type="ECO:0008006" key="4">
    <source>
        <dbReference type="Google" id="ProtNLM"/>
    </source>
</evidence>
<feature type="region of interest" description="Disordered" evidence="1">
    <location>
        <begin position="337"/>
        <end position="365"/>
    </location>
</feature>